<sequence>MNIILFSLPGNETMSQKLAKHLNAEIGESTIRQFPDGESYVKLNTNVKGKCVLLVCTLNEPDNKLLPLYFLSQTAKDLGAACTCLVTPYLAYMRQDKRFQPGEGITSTYFGKLISSFADTLTTVDPHLHRRSSLSEVYNIPNKVIHAAPHISQWIKANIEKPVLIGPDGESVQWVSEVAKNAGAPFTILQKIRHSDRDVEVSIPDVENYKDHTPILVDDIISTARTMIETVQHLKRAEMKPPICIGVHAVFAGNAYEELMNSGAAMVITCNTIPHKTNKIDLSDIIAENIRDLMKNS</sequence>
<evidence type="ECO:0000259" key="10">
    <source>
        <dbReference type="Pfam" id="PF13793"/>
    </source>
</evidence>
<dbReference type="SMART" id="SM01400">
    <property type="entry name" value="Pribosyltran_N"/>
    <property type="match status" value="1"/>
</dbReference>
<dbReference type="EC" id="2.7.6.1" evidence="1"/>
<dbReference type="InterPro" id="IPR005946">
    <property type="entry name" value="Rib-P_diPkinase"/>
</dbReference>
<reference evidence="11" key="2">
    <citation type="submission" date="2014-09" db="EMBL/GenBank/DDBJ databases">
        <title>Criblamydia sequanensis harbors a mega-plasmid encoding arsenite resistance.</title>
        <authorList>
            <person name="Bertelli C."/>
            <person name="Goesmann A."/>
            <person name="Greub G."/>
        </authorList>
    </citation>
    <scope>NUCLEOTIDE SEQUENCE [LARGE SCALE GENOMIC DNA]</scope>
    <source>
        <strain evidence="11">CRIB-18</strain>
        <plasmid evidence="11">1</plasmid>
    </source>
</reference>
<dbReference type="GO" id="GO:0005524">
    <property type="term" value="F:ATP binding"/>
    <property type="evidence" value="ECO:0007669"/>
    <property type="project" value="UniProtKB-KW"/>
</dbReference>
<proteinExistence type="inferred from homology"/>
<comment type="similarity">
    <text evidence="8">Belongs to the ribose-phosphate pyrophosphokinase family.</text>
</comment>
<dbReference type="GO" id="GO:0005737">
    <property type="term" value="C:cytoplasm"/>
    <property type="evidence" value="ECO:0007669"/>
    <property type="project" value="TreeGrafter"/>
</dbReference>
<dbReference type="GO" id="GO:0006015">
    <property type="term" value="P:5-phosphoribose 1-diphosphate biosynthetic process"/>
    <property type="evidence" value="ECO:0007669"/>
    <property type="project" value="TreeGrafter"/>
</dbReference>
<evidence type="ECO:0000256" key="5">
    <source>
        <dbReference type="ARBA" id="ARBA00022777"/>
    </source>
</evidence>
<keyword evidence="2 11" id="KW-0808">Transferase</keyword>
<feature type="domain" description="Phosphoribosyltransferase" evidence="9">
    <location>
        <begin position="134"/>
        <end position="275"/>
    </location>
</feature>
<dbReference type="InterPro" id="IPR029099">
    <property type="entry name" value="Pribosyltran_N"/>
</dbReference>
<reference evidence="11" key="1">
    <citation type="submission" date="2013-12" db="EMBL/GenBank/DDBJ databases">
        <authorList>
            <person name="Li W."/>
            <person name="Chetelat R.T."/>
        </authorList>
    </citation>
    <scope>NUCLEOTIDE SEQUENCE</scope>
    <source>
        <strain evidence="11">CRIB-18</strain>
        <plasmid evidence="11">1</plasmid>
    </source>
</reference>
<keyword evidence="4" id="KW-0547">Nucleotide-binding</keyword>
<keyword evidence="11" id="KW-0614">Plasmid</keyword>
<keyword evidence="3 8" id="KW-0545">Nucleotide biosynthesis</keyword>
<dbReference type="SUPFAM" id="SSF53271">
    <property type="entry name" value="PRTase-like"/>
    <property type="match status" value="2"/>
</dbReference>
<name>A0A090D390_9BACT</name>
<dbReference type="NCBIfam" id="TIGR01251">
    <property type="entry name" value="ribP_PPkin"/>
    <property type="match status" value="1"/>
</dbReference>
<dbReference type="GO" id="GO:0016301">
    <property type="term" value="F:kinase activity"/>
    <property type="evidence" value="ECO:0007669"/>
    <property type="project" value="UniProtKB-KW"/>
</dbReference>
<evidence type="ECO:0000259" key="9">
    <source>
        <dbReference type="Pfam" id="PF00156"/>
    </source>
</evidence>
<comment type="catalytic activity">
    <reaction evidence="7">
        <text>D-ribose 5-phosphate + ATP = 5-phospho-alpha-D-ribose 1-diphosphate + AMP + H(+)</text>
        <dbReference type="Rhea" id="RHEA:15609"/>
        <dbReference type="ChEBI" id="CHEBI:15378"/>
        <dbReference type="ChEBI" id="CHEBI:30616"/>
        <dbReference type="ChEBI" id="CHEBI:58017"/>
        <dbReference type="ChEBI" id="CHEBI:78346"/>
        <dbReference type="ChEBI" id="CHEBI:456215"/>
        <dbReference type="EC" id="2.7.6.1"/>
    </reaction>
</comment>
<keyword evidence="5 11" id="KW-0418">Kinase</keyword>
<feature type="domain" description="Ribose-phosphate pyrophosphokinase N-terminal" evidence="10">
    <location>
        <begin position="4"/>
        <end position="115"/>
    </location>
</feature>
<dbReference type="FunFam" id="3.40.50.2020:FF:000014">
    <property type="entry name" value="Ribose-phosphate pyrophosphokinase 1"/>
    <property type="match status" value="1"/>
</dbReference>
<evidence type="ECO:0000256" key="6">
    <source>
        <dbReference type="ARBA" id="ARBA00022840"/>
    </source>
</evidence>
<accession>A0A090D390</accession>
<dbReference type="Pfam" id="PF00156">
    <property type="entry name" value="Pribosyltran"/>
    <property type="match status" value="1"/>
</dbReference>
<evidence type="ECO:0000256" key="8">
    <source>
        <dbReference type="RuleBase" id="RU004324"/>
    </source>
</evidence>
<geneLocation type="plasmid" evidence="11">
    <name>1</name>
</geneLocation>
<dbReference type="Gene3D" id="3.40.50.2020">
    <property type="match status" value="2"/>
</dbReference>
<dbReference type="GO" id="GO:0000287">
    <property type="term" value="F:magnesium ion binding"/>
    <property type="evidence" value="ECO:0007669"/>
    <property type="project" value="InterPro"/>
</dbReference>
<dbReference type="GO" id="GO:0002189">
    <property type="term" value="C:ribose phosphate diphosphokinase complex"/>
    <property type="evidence" value="ECO:0007669"/>
    <property type="project" value="TreeGrafter"/>
</dbReference>
<evidence type="ECO:0000256" key="1">
    <source>
        <dbReference type="ARBA" id="ARBA00013247"/>
    </source>
</evidence>
<evidence type="ECO:0000256" key="4">
    <source>
        <dbReference type="ARBA" id="ARBA00022741"/>
    </source>
</evidence>
<organism evidence="11">
    <name type="scientific">Candidatus Criblamydia sequanensis CRIB-18</name>
    <dbReference type="NCBI Taxonomy" id="1437425"/>
    <lineage>
        <taxon>Bacteria</taxon>
        <taxon>Pseudomonadati</taxon>
        <taxon>Chlamydiota</taxon>
        <taxon>Chlamydiia</taxon>
        <taxon>Parachlamydiales</taxon>
        <taxon>Candidatus Criblamydiaceae</taxon>
        <taxon>Candidatus Criblamydia</taxon>
    </lineage>
</organism>
<dbReference type="AlphaFoldDB" id="A0A090D390"/>
<dbReference type="InterPro" id="IPR000836">
    <property type="entry name" value="PRTase_dom"/>
</dbReference>
<evidence type="ECO:0000256" key="7">
    <source>
        <dbReference type="ARBA" id="ARBA00049535"/>
    </source>
</evidence>
<dbReference type="CDD" id="cd06223">
    <property type="entry name" value="PRTases_typeI"/>
    <property type="match status" value="1"/>
</dbReference>
<dbReference type="RefSeq" id="WP_176454806.1">
    <property type="nucleotide sequence ID" value="NZ_LK031773.1"/>
</dbReference>
<dbReference type="NCBIfam" id="NF005537">
    <property type="entry name" value="PRK07199.1"/>
    <property type="match status" value="1"/>
</dbReference>
<dbReference type="PANTHER" id="PTHR10210">
    <property type="entry name" value="RIBOSE-PHOSPHATE DIPHOSPHOKINASE FAMILY MEMBER"/>
    <property type="match status" value="1"/>
</dbReference>
<evidence type="ECO:0000256" key="3">
    <source>
        <dbReference type="ARBA" id="ARBA00022727"/>
    </source>
</evidence>
<evidence type="ECO:0000313" key="11">
    <source>
        <dbReference type="EMBL" id="CDR35281.1"/>
    </source>
</evidence>
<dbReference type="Pfam" id="PF13793">
    <property type="entry name" value="Pribosyltran_N"/>
    <property type="match status" value="1"/>
</dbReference>
<dbReference type="GO" id="GO:0004749">
    <property type="term" value="F:ribose phosphate diphosphokinase activity"/>
    <property type="evidence" value="ECO:0007669"/>
    <property type="project" value="UniProtKB-EC"/>
</dbReference>
<keyword evidence="6" id="KW-0067">ATP-binding</keyword>
<evidence type="ECO:0000256" key="2">
    <source>
        <dbReference type="ARBA" id="ARBA00022679"/>
    </source>
</evidence>
<dbReference type="EMBL" id="LK031773">
    <property type="protein sequence ID" value="CDR35281.1"/>
    <property type="molecule type" value="Genomic_DNA"/>
</dbReference>
<dbReference type="GO" id="GO:0006164">
    <property type="term" value="P:purine nucleotide biosynthetic process"/>
    <property type="evidence" value="ECO:0007669"/>
    <property type="project" value="TreeGrafter"/>
</dbReference>
<dbReference type="PANTHER" id="PTHR10210:SF32">
    <property type="entry name" value="RIBOSE-PHOSPHATE PYROPHOSPHOKINASE 2"/>
    <property type="match status" value="1"/>
</dbReference>
<dbReference type="InterPro" id="IPR029057">
    <property type="entry name" value="PRTase-like"/>
</dbReference>
<protein>
    <recommendedName>
        <fullName evidence="1">ribose-phosphate diphosphokinase</fullName>
        <ecNumber evidence="1">2.7.6.1</ecNumber>
    </recommendedName>
</protein>
<gene>
    <name evidence="11" type="primary">prs</name>
    <name evidence="11" type="ORF">CSEC_p0010</name>
</gene>